<gene>
    <name evidence="1" type="ORF">HKK74_14350</name>
</gene>
<name>A0ABR7LPJ0_9ACTN</name>
<sequence>MRMQRMGVPALVTPVAPSGEHHAPGVTTLGVADGDDRVALGLGRGLWEVGVPAGLW</sequence>
<accession>A0ABR7LPJ0</accession>
<evidence type="ECO:0008006" key="3">
    <source>
        <dbReference type="Google" id="ProtNLM"/>
    </source>
</evidence>
<proteinExistence type="predicted"/>
<dbReference type="Proteomes" id="UP000805614">
    <property type="component" value="Unassembled WGS sequence"/>
</dbReference>
<evidence type="ECO:0000313" key="2">
    <source>
        <dbReference type="Proteomes" id="UP000805614"/>
    </source>
</evidence>
<keyword evidence="2" id="KW-1185">Reference proteome</keyword>
<reference evidence="1 2" key="1">
    <citation type="submission" date="2020-06" db="EMBL/GenBank/DDBJ databases">
        <title>Actinomadura xiongansis sp. nov., isolated from soil of Baiyangdian.</title>
        <authorList>
            <person name="Zhang X."/>
        </authorList>
    </citation>
    <scope>NUCLEOTIDE SEQUENCE [LARGE SCALE GENOMIC DNA]</scope>
    <source>
        <strain evidence="1 2">HBUM206468</strain>
    </source>
</reference>
<dbReference type="RefSeq" id="WP_187243689.1">
    <property type="nucleotide sequence ID" value="NZ_BAAAOK010000013.1"/>
</dbReference>
<dbReference type="EMBL" id="JABVEC010000009">
    <property type="protein sequence ID" value="MBC6466676.1"/>
    <property type="molecule type" value="Genomic_DNA"/>
</dbReference>
<organism evidence="1 2">
    <name type="scientific">Actinomadura alba</name>
    <dbReference type="NCBI Taxonomy" id="406431"/>
    <lineage>
        <taxon>Bacteria</taxon>
        <taxon>Bacillati</taxon>
        <taxon>Actinomycetota</taxon>
        <taxon>Actinomycetes</taxon>
        <taxon>Streptosporangiales</taxon>
        <taxon>Thermomonosporaceae</taxon>
        <taxon>Actinomadura</taxon>
    </lineage>
</organism>
<protein>
    <recommendedName>
        <fullName evidence="3">Amidase</fullName>
    </recommendedName>
</protein>
<comment type="caution">
    <text evidence="1">The sequence shown here is derived from an EMBL/GenBank/DDBJ whole genome shotgun (WGS) entry which is preliminary data.</text>
</comment>
<evidence type="ECO:0000313" key="1">
    <source>
        <dbReference type="EMBL" id="MBC6466676.1"/>
    </source>
</evidence>